<accession>A0A9Q0QP35</accession>
<dbReference type="EMBL" id="JAMYWD010000007">
    <property type="protein sequence ID" value="KAJ4966673.1"/>
    <property type="molecule type" value="Genomic_DNA"/>
</dbReference>
<name>A0A9Q0QP35_9MAGN</name>
<evidence type="ECO:0000313" key="1">
    <source>
        <dbReference type="EMBL" id="KAJ4966673.1"/>
    </source>
</evidence>
<gene>
    <name evidence="1" type="ORF">NE237_018522</name>
</gene>
<evidence type="ECO:0000313" key="2">
    <source>
        <dbReference type="Proteomes" id="UP001141806"/>
    </source>
</evidence>
<sequence length="107" mass="12963">MQRERRDLQRRWELQKEREGRKYHTRARKKRYAEREKKFPKEMGVAEGAKDLQRGLGFWFRGTRLYRIQILSCGPTACHGPDFNRSTPQCIGRRPDCTQLPWIDDRR</sequence>
<proteinExistence type="predicted"/>
<dbReference type="Proteomes" id="UP001141806">
    <property type="component" value="Unassembled WGS sequence"/>
</dbReference>
<comment type="caution">
    <text evidence="1">The sequence shown here is derived from an EMBL/GenBank/DDBJ whole genome shotgun (WGS) entry which is preliminary data.</text>
</comment>
<protein>
    <submittedName>
        <fullName evidence="1">Uncharacterized protein</fullName>
    </submittedName>
</protein>
<reference evidence="1" key="1">
    <citation type="journal article" date="2023" name="Plant J.">
        <title>The genome of the king protea, Protea cynaroides.</title>
        <authorList>
            <person name="Chang J."/>
            <person name="Duong T.A."/>
            <person name="Schoeman C."/>
            <person name="Ma X."/>
            <person name="Roodt D."/>
            <person name="Barker N."/>
            <person name="Li Z."/>
            <person name="Van de Peer Y."/>
            <person name="Mizrachi E."/>
        </authorList>
    </citation>
    <scope>NUCLEOTIDE SEQUENCE</scope>
    <source>
        <tissue evidence="1">Young leaves</tissue>
    </source>
</reference>
<dbReference type="AlphaFoldDB" id="A0A9Q0QP35"/>
<organism evidence="1 2">
    <name type="scientific">Protea cynaroides</name>
    <dbReference type="NCBI Taxonomy" id="273540"/>
    <lineage>
        <taxon>Eukaryota</taxon>
        <taxon>Viridiplantae</taxon>
        <taxon>Streptophyta</taxon>
        <taxon>Embryophyta</taxon>
        <taxon>Tracheophyta</taxon>
        <taxon>Spermatophyta</taxon>
        <taxon>Magnoliopsida</taxon>
        <taxon>Proteales</taxon>
        <taxon>Proteaceae</taxon>
        <taxon>Protea</taxon>
    </lineage>
</organism>
<keyword evidence="2" id="KW-1185">Reference proteome</keyword>